<organism evidence="4 5">
    <name type="scientific">Streptomyces lomondensis</name>
    <dbReference type="NCBI Taxonomy" id="68229"/>
    <lineage>
        <taxon>Bacteria</taxon>
        <taxon>Bacillati</taxon>
        <taxon>Actinomycetota</taxon>
        <taxon>Actinomycetes</taxon>
        <taxon>Kitasatosporales</taxon>
        <taxon>Streptomycetaceae</taxon>
        <taxon>Streptomyces</taxon>
    </lineage>
</organism>
<dbReference type="SUPFAM" id="SSF47413">
    <property type="entry name" value="lambda repressor-like DNA-binding domains"/>
    <property type="match status" value="1"/>
</dbReference>
<dbReference type="InterPro" id="IPR001387">
    <property type="entry name" value="Cro/C1-type_HTH"/>
</dbReference>
<proteinExistence type="predicted"/>
<dbReference type="PANTHER" id="PTHR46558:SF11">
    <property type="entry name" value="HTH-TYPE TRANSCRIPTIONAL REGULATOR XRE"/>
    <property type="match status" value="1"/>
</dbReference>
<dbReference type="SMART" id="SM00530">
    <property type="entry name" value="HTH_XRE"/>
    <property type="match status" value="1"/>
</dbReference>
<feature type="domain" description="HTH cro/C1-type" evidence="3">
    <location>
        <begin position="31"/>
        <end position="85"/>
    </location>
</feature>
<dbReference type="Proteomes" id="UP000617743">
    <property type="component" value="Unassembled WGS sequence"/>
</dbReference>
<gene>
    <name evidence="4" type="ORF">GCM10010383_29130</name>
</gene>
<evidence type="ECO:0000259" key="3">
    <source>
        <dbReference type="PROSITE" id="PS50943"/>
    </source>
</evidence>
<accession>A0ABQ2X3L4</accession>
<evidence type="ECO:0000256" key="2">
    <source>
        <dbReference type="SAM" id="MobiDB-lite"/>
    </source>
</evidence>
<feature type="compositionally biased region" description="Polar residues" evidence="2">
    <location>
        <begin position="179"/>
        <end position="202"/>
    </location>
</feature>
<protein>
    <recommendedName>
        <fullName evidence="3">HTH cro/C1-type domain-containing protein</fullName>
    </recommendedName>
</protein>
<comment type="caution">
    <text evidence="4">The sequence shown here is derived from an EMBL/GenBank/DDBJ whole genome shotgun (WGS) entry which is preliminary data.</text>
</comment>
<evidence type="ECO:0000256" key="1">
    <source>
        <dbReference type="ARBA" id="ARBA00023125"/>
    </source>
</evidence>
<dbReference type="PROSITE" id="PS50943">
    <property type="entry name" value="HTH_CROC1"/>
    <property type="match status" value="1"/>
</dbReference>
<dbReference type="EMBL" id="BMWC01000003">
    <property type="protein sequence ID" value="GGW97419.1"/>
    <property type="molecule type" value="Genomic_DNA"/>
</dbReference>
<feature type="region of interest" description="Disordered" evidence="2">
    <location>
        <begin position="179"/>
        <end position="218"/>
    </location>
</feature>
<dbReference type="InterPro" id="IPR010982">
    <property type="entry name" value="Lambda_DNA-bd_dom_sf"/>
</dbReference>
<dbReference type="Gene3D" id="1.10.260.40">
    <property type="entry name" value="lambda repressor-like DNA-binding domains"/>
    <property type="match status" value="1"/>
</dbReference>
<sequence>MASTGMTWVSAASWTLKDFGGYAMARRRQRLAQRRQAMGLTQEGLAEHLGVDRSTVVRWEAGTASPRPWMRPRLAETLGVSVTELVELLKRETAPAHGIPALHEPMPSGSAHVDLASVAELRREYDELAASYDRAPSASLLAKGGEQLSLITLRHGRARVGERRESYSPSVLMCSHSWDNSSGTPHRGGTTSQHVASTTRASWSPGACEITPSKDARS</sequence>
<evidence type="ECO:0000313" key="4">
    <source>
        <dbReference type="EMBL" id="GGW97419.1"/>
    </source>
</evidence>
<name>A0ABQ2X3L4_9ACTN</name>
<dbReference type="Pfam" id="PF01381">
    <property type="entry name" value="HTH_3"/>
    <property type="match status" value="1"/>
</dbReference>
<dbReference type="CDD" id="cd00093">
    <property type="entry name" value="HTH_XRE"/>
    <property type="match status" value="1"/>
</dbReference>
<keyword evidence="5" id="KW-1185">Reference proteome</keyword>
<evidence type="ECO:0000313" key="5">
    <source>
        <dbReference type="Proteomes" id="UP000617743"/>
    </source>
</evidence>
<dbReference type="PANTHER" id="PTHR46558">
    <property type="entry name" value="TRACRIPTIONAL REGULATORY PROTEIN-RELATED-RELATED"/>
    <property type="match status" value="1"/>
</dbReference>
<keyword evidence="1" id="KW-0238">DNA-binding</keyword>
<reference evidence="5" key="1">
    <citation type="journal article" date="2019" name="Int. J. Syst. Evol. Microbiol.">
        <title>The Global Catalogue of Microorganisms (GCM) 10K type strain sequencing project: providing services to taxonomists for standard genome sequencing and annotation.</title>
        <authorList>
            <consortium name="The Broad Institute Genomics Platform"/>
            <consortium name="The Broad Institute Genome Sequencing Center for Infectious Disease"/>
            <person name="Wu L."/>
            <person name="Ma J."/>
        </authorList>
    </citation>
    <scope>NUCLEOTIDE SEQUENCE [LARGE SCALE GENOMIC DNA]</scope>
    <source>
        <strain evidence="5">JCM 4866</strain>
    </source>
</reference>